<evidence type="ECO:0000256" key="2">
    <source>
        <dbReference type="ARBA" id="ARBA00023163"/>
    </source>
</evidence>
<dbReference type="RefSeq" id="WP_345348932.1">
    <property type="nucleotide sequence ID" value="NZ_BAABFB010000059.1"/>
</dbReference>
<organism evidence="4 5">
    <name type="scientific">Rhodococcus olei</name>
    <dbReference type="NCBI Taxonomy" id="2161675"/>
    <lineage>
        <taxon>Bacteria</taxon>
        <taxon>Bacillati</taxon>
        <taxon>Actinomycetota</taxon>
        <taxon>Actinomycetes</taxon>
        <taxon>Mycobacteriales</taxon>
        <taxon>Nocardiaceae</taxon>
        <taxon>Rhodococcus</taxon>
    </lineage>
</organism>
<keyword evidence="5" id="KW-1185">Reference proteome</keyword>
<evidence type="ECO:0000313" key="5">
    <source>
        <dbReference type="Proteomes" id="UP001501183"/>
    </source>
</evidence>
<dbReference type="Gene3D" id="1.10.10.1320">
    <property type="entry name" value="Anti-sigma factor, zinc-finger domain"/>
    <property type="match status" value="1"/>
</dbReference>
<dbReference type="InterPro" id="IPR027383">
    <property type="entry name" value="Znf_put"/>
</dbReference>
<name>A0ABP8PB87_9NOCA</name>
<dbReference type="Pfam" id="PF13490">
    <property type="entry name" value="zf-HC2"/>
    <property type="match status" value="1"/>
</dbReference>
<sequence length="248" mass="25912">MTTDPHPFEDWDAAYVLGALDADDRRAFEQHLGDCDRCALAVAEVAGLPTLLGKIPAGAAHEIDVHPAAIPLRDDDAAGEPPPDLLPKLIARTQPHRRWGPPVAVGAGLVAAAVAVVVAVSVLPTSPTGPSPNAPQGPSAPVTAQAMEPVVSSPVTADVSVIPQEWGTRIDVVCRYQAPPGGGYGTDRSEYELVLTDHSGVRTSLATWTAAAGETVQPSATTSVPMLWIDRIDIRSVTTDQVLLTSTF</sequence>
<comment type="caution">
    <text evidence="4">The sequence shown here is derived from an EMBL/GenBank/DDBJ whole genome shotgun (WGS) entry which is preliminary data.</text>
</comment>
<protein>
    <submittedName>
        <fullName evidence="4">Zf-HC2 domain-containing protein</fullName>
    </submittedName>
</protein>
<keyword evidence="1" id="KW-0805">Transcription regulation</keyword>
<evidence type="ECO:0000313" key="4">
    <source>
        <dbReference type="EMBL" id="GAA4485052.1"/>
    </source>
</evidence>
<feature type="domain" description="Putative zinc-finger" evidence="3">
    <location>
        <begin position="14"/>
        <end position="39"/>
    </location>
</feature>
<gene>
    <name evidence="4" type="ORF">GCM10023094_39410</name>
</gene>
<evidence type="ECO:0000256" key="1">
    <source>
        <dbReference type="ARBA" id="ARBA00023015"/>
    </source>
</evidence>
<evidence type="ECO:0000259" key="3">
    <source>
        <dbReference type="Pfam" id="PF13490"/>
    </source>
</evidence>
<dbReference type="InterPro" id="IPR041916">
    <property type="entry name" value="Anti_sigma_zinc_sf"/>
</dbReference>
<proteinExistence type="predicted"/>
<reference evidence="5" key="1">
    <citation type="journal article" date="2019" name="Int. J. Syst. Evol. Microbiol.">
        <title>The Global Catalogue of Microorganisms (GCM) 10K type strain sequencing project: providing services to taxonomists for standard genome sequencing and annotation.</title>
        <authorList>
            <consortium name="The Broad Institute Genomics Platform"/>
            <consortium name="The Broad Institute Genome Sequencing Center for Infectious Disease"/>
            <person name="Wu L."/>
            <person name="Ma J."/>
        </authorList>
    </citation>
    <scope>NUCLEOTIDE SEQUENCE [LARGE SCALE GENOMIC DNA]</scope>
    <source>
        <strain evidence="5">JCM 32206</strain>
    </source>
</reference>
<dbReference type="Proteomes" id="UP001501183">
    <property type="component" value="Unassembled WGS sequence"/>
</dbReference>
<accession>A0ABP8PB87</accession>
<dbReference type="EMBL" id="BAABFB010000059">
    <property type="protein sequence ID" value="GAA4485052.1"/>
    <property type="molecule type" value="Genomic_DNA"/>
</dbReference>
<keyword evidence="2" id="KW-0804">Transcription</keyword>